<evidence type="ECO:0000313" key="1">
    <source>
        <dbReference type="EMBL" id="GGO03978.1"/>
    </source>
</evidence>
<dbReference type="RefSeq" id="WP_018976484.1">
    <property type="nucleotide sequence ID" value="NZ_BMLN01000008.1"/>
</dbReference>
<organism evidence="1 2">
    <name type="scientific">Saccharibacillus kuerlensis</name>
    <dbReference type="NCBI Taxonomy" id="459527"/>
    <lineage>
        <taxon>Bacteria</taxon>
        <taxon>Bacillati</taxon>
        <taxon>Bacillota</taxon>
        <taxon>Bacilli</taxon>
        <taxon>Bacillales</taxon>
        <taxon>Paenibacillaceae</taxon>
        <taxon>Saccharibacillus</taxon>
    </lineage>
</organism>
<protein>
    <submittedName>
        <fullName evidence="1">Uncharacterized protein</fullName>
    </submittedName>
</protein>
<dbReference type="Proteomes" id="UP000606653">
    <property type="component" value="Unassembled WGS sequence"/>
</dbReference>
<evidence type="ECO:0000313" key="2">
    <source>
        <dbReference type="Proteomes" id="UP000606653"/>
    </source>
</evidence>
<comment type="caution">
    <text evidence="1">The sequence shown here is derived from an EMBL/GenBank/DDBJ whole genome shotgun (WGS) entry which is preliminary data.</text>
</comment>
<sequence>MRDVRESPSQNSGELRLLKDYRLESWLASGRYPQREIRSNRGTREDYHWTQRVQYAVGHAVNRFYSIQPEFRSQADTAELVDYRWPRKISYFDSEKSYWELKDRVTDHLASFFASNGYEGQRPVMLYEQFETEVTDLGIDLSMVFQAVWQNENLTGLHLQKFVVDYDPEVLDGYRHAARVFCREAFGSDPETIEIYKVLSGERIELDLKGIPYEKSLDYLRLAYGSMETDYKQEPCTYRSCRQEPEGETGFRVC</sequence>
<proteinExistence type="predicted"/>
<dbReference type="EMBL" id="BMLN01000008">
    <property type="protein sequence ID" value="GGO03978.1"/>
    <property type="molecule type" value="Genomic_DNA"/>
</dbReference>
<reference evidence="2" key="1">
    <citation type="journal article" date="2019" name="Int. J. Syst. Evol. Microbiol.">
        <title>The Global Catalogue of Microorganisms (GCM) 10K type strain sequencing project: providing services to taxonomists for standard genome sequencing and annotation.</title>
        <authorList>
            <consortium name="The Broad Institute Genomics Platform"/>
            <consortium name="The Broad Institute Genome Sequencing Center for Infectious Disease"/>
            <person name="Wu L."/>
            <person name="Ma J."/>
        </authorList>
    </citation>
    <scope>NUCLEOTIDE SEQUENCE [LARGE SCALE GENOMIC DNA]</scope>
    <source>
        <strain evidence="2">CGMCC 1.6964</strain>
    </source>
</reference>
<gene>
    <name evidence="1" type="ORF">GCM10010969_28760</name>
</gene>
<accession>A0ABQ2L5A0</accession>
<keyword evidence="2" id="KW-1185">Reference proteome</keyword>
<name>A0ABQ2L5A0_9BACL</name>